<feature type="transmembrane region" description="Helical" evidence="1">
    <location>
        <begin position="12"/>
        <end position="29"/>
    </location>
</feature>
<dbReference type="AlphaFoldDB" id="A0AAD9IH65"/>
<name>A0AAD9IH65_PROWI</name>
<dbReference type="Proteomes" id="UP001255856">
    <property type="component" value="Unassembled WGS sequence"/>
</dbReference>
<dbReference type="InterPro" id="IPR052942">
    <property type="entry name" value="LPS_cholinephosphotransferase"/>
</dbReference>
<keyword evidence="3" id="KW-1185">Reference proteome</keyword>
<dbReference type="PANTHER" id="PTHR43404:SF1">
    <property type="entry name" value="MNN4P"/>
    <property type="match status" value="1"/>
</dbReference>
<evidence type="ECO:0000256" key="1">
    <source>
        <dbReference type="SAM" id="Phobius"/>
    </source>
</evidence>
<accession>A0AAD9IH65</accession>
<reference evidence="2" key="1">
    <citation type="submission" date="2021-01" db="EMBL/GenBank/DDBJ databases">
        <authorList>
            <person name="Eckstrom K.M.E."/>
        </authorList>
    </citation>
    <scope>NUCLEOTIDE SEQUENCE</scope>
    <source>
        <strain evidence="2">UVCC 0001</strain>
    </source>
</reference>
<gene>
    <name evidence="2" type="ORF">QBZ16_001398</name>
</gene>
<keyword evidence="1" id="KW-0812">Transmembrane</keyword>
<organism evidence="2 3">
    <name type="scientific">Prototheca wickerhamii</name>
    <dbReference type="NCBI Taxonomy" id="3111"/>
    <lineage>
        <taxon>Eukaryota</taxon>
        <taxon>Viridiplantae</taxon>
        <taxon>Chlorophyta</taxon>
        <taxon>core chlorophytes</taxon>
        <taxon>Trebouxiophyceae</taxon>
        <taxon>Chlorellales</taxon>
        <taxon>Chlorellaceae</taxon>
        <taxon>Prototheca</taxon>
    </lineage>
</organism>
<sequence>MAPPLRRRDSMVWIYPLIIGCAVCAYVLLAQPPSNLLHFEEPEWLSVDSSTVAAPASFPSYSDFEMPEDWETAADWGFVDRASPRKYYQELPESGHRMQAVREGPAGNEAVQDRLRALMASFHRFAGDQGMTYWLTSGTLIGQVLWGRILPFDQDVDLLTTLGALHAVRALNRTLVEGRYWLDINPYYLVRASLNVAKTDGPEPNKIDARWVDTWTGHYIDVNALAAPWATDPEAAARAGEPDWRGLRVQDKSIHAFKHRDVFPLQPCTFEGIPSWCPRRKIAILEQLYPPPKFTGPHYQAWRLNRTADSWNKITCSQLVDMYTSPQREDCDAYCRSIVRRRRTLDWLEAKNNADGEKCCRLKVTWFDGERFQEQILWGLMDGEALPAVRPGYPPVCFEPGCDCKGPDCPGPAALSDLQ</sequence>
<comment type="caution">
    <text evidence="2">The sequence shown here is derived from an EMBL/GenBank/DDBJ whole genome shotgun (WGS) entry which is preliminary data.</text>
</comment>
<keyword evidence="1" id="KW-1133">Transmembrane helix</keyword>
<protein>
    <submittedName>
        <fullName evidence="2">Uncharacterized protein</fullName>
    </submittedName>
</protein>
<evidence type="ECO:0000313" key="3">
    <source>
        <dbReference type="Proteomes" id="UP001255856"/>
    </source>
</evidence>
<evidence type="ECO:0000313" key="2">
    <source>
        <dbReference type="EMBL" id="KAK2076062.1"/>
    </source>
</evidence>
<dbReference type="PROSITE" id="PS51257">
    <property type="entry name" value="PROKAR_LIPOPROTEIN"/>
    <property type="match status" value="1"/>
</dbReference>
<proteinExistence type="predicted"/>
<dbReference type="PANTHER" id="PTHR43404">
    <property type="entry name" value="LIPOPOLYSACCHARIDE CHOLINEPHOSPHOTRANSFERASE LICD"/>
    <property type="match status" value="1"/>
</dbReference>
<keyword evidence="1" id="KW-0472">Membrane</keyword>
<dbReference type="EMBL" id="JASFZW010000012">
    <property type="protein sequence ID" value="KAK2076062.1"/>
    <property type="molecule type" value="Genomic_DNA"/>
</dbReference>